<reference evidence="7" key="1">
    <citation type="journal article" date="2016" name="Genome Biol. Evol.">
        <title>Divergent and convergent evolution of fungal pathogenicity.</title>
        <authorList>
            <person name="Shang Y."/>
            <person name="Xiao G."/>
            <person name="Zheng P."/>
            <person name="Cen K."/>
            <person name="Zhan S."/>
            <person name="Wang C."/>
        </authorList>
    </citation>
    <scope>NUCLEOTIDE SEQUENCE [LARGE SCALE GENOMIC DNA]</scope>
    <source>
        <strain evidence="7">RCEF 2490</strain>
    </source>
</reference>
<evidence type="ECO:0000313" key="8">
    <source>
        <dbReference type="Proteomes" id="UP000078544"/>
    </source>
</evidence>
<evidence type="ECO:0000256" key="1">
    <source>
        <dbReference type="ARBA" id="ARBA00004167"/>
    </source>
</evidence>
<dbReference type="Proteomes" id="UP000078544">
    <property type="component" value="Unassembled WGS sequence"/>
</dbReference>
<protein>
    <submittedName>
        <fullName evidence="7">Pre-mRNA splicing factor CLF1</fullName>
    </submittedName>
</protein>
<dbReference type="InterPro" id="IPR015915">
    <property type="entry name" value="Kelch-typ_b-propeller"/>
</dbReference>
<accession>A0A166UVA6</accession>
<evidence type="ECO:0000256" key="4">
    <source>
        <dbReference type="ARBA" id="ARBA00023136"/>
    </source>
</evidence>
<evidence type="ECO:0000256" key="2">
    <source>
        <dbReference type="ARBA" id="ARBA00022692"/>
    </source>
</evidence>
<feature type="compositionally biased region" description="Polar residues" evidence="5">
    <location>
        <begin position="503"/>
        <end position="514"/>
    </location>
</feature>
<feature type="region of interest" description="Disordered" evidence="5">
    <location>
        <begin position="602"/>
        <end position="636"/>
    </location>
</feature>
<sequence length="743" mass="79101">MSVPKPQSSLENSCTVIYNETLYSYSAEGFQSLRLETGAKWRKLDMGIKVNGANCVGSDRPANVEPAFFVVGGQVTGSQAASDDYTGLQKFTYSTGKWTTVQPSNLVTKHRQWHTSAYIEADDSILIFGGNQDGKMGPYSDTFSVKATAPYTVTMHSAPAAPNAPPASLRPIITKYTNSDVLMVGGGTDMEHTKIFLFNPNAGWRFLGSRLEQPLQKDTESIQGICVTGSDQSMTLVLFDLAQSPNKVTRVVVRGADGKINDRPPFISARAVAGETDASNGGLTLSNWPEYNSTFAPKETRQKYAAVGDSKNRMIFTGGHSDNPIAMFDAAANSWINTSAYFVENQQRLLVATTTTSSSAISSSTAVSSSSTDASSISTTTTTTATATALPTPSDKPEDSGPSSNAILGITLGSIAGFLVLLGLILLCLRRRRRAQGHAEAGGTHSPANEKDMAAFSRGLHSPAGHLRGHRPQASAESYSSVAILMGRVNNKEKSGLSRKPSNDTARSSVSSLHKQFKSKISKPIPQAEHPALQSQDERGVAFAPSVGDPRPRNRPAEASDGTRRSSGWNRYWSGGSALQILGFGNGKRATVVSEQSSQYSEAVNNPRVTQDSATVPPLSFDGRPRVNSVNSGSPVVAQHPVKMPFTEGMSGTIERPVSSVSSGYSSGIPESINEVWDPAESKKPWGANRAPGDVYSASNPYHAAETSTSGQRAPSGVSRQPQLAMAATSDMSWLNLGDASRR</sequence>
<comment type="caution">
    <text evidence="7">The sequence shown here is derived from an EMBL/GenBank/DDBJ whole genome shotgun (WGS) entry which is preliminary data.</text>
</comment>
<dbReference type="InterPro" id="IPR051694">
    <property type="entry name" value="Immunoregulatory_rcpt-like"/>
</dbReference>
<dbReference type="Gene3D" id="2.120.10.80">
    <property type="entry name" value="Kelch-type beta propeller"/>
    <property type="match status" value="1"/>
</dbReference>
<feature type="region of interest" description="Disordered" evidence="5">
    <location>
        <begin position="361"/>
        <end position="402"/>
    </location>
</feature>
<dbReference type="STRING" id="1081109.A0A166UVA6"/>
<feature type="compositionally biased region" description="Low complexity" evidence="5">
    <location>
        <begin position="361"/>
        <end position="393"/>
    </location>
</feature>
<evidence type="ECO:0000313" key="7">
    <source>
        <dbReference type="EMBL" id="OAA33008.1"/>
    </source>
</evidence>
<feature type="compositionally biased region" description="Basic and acidic residues" evidence="5">
    <location>
        <begin position="550"/>
        <end position="564"/>
    </location>
</feature>
<dbReference type="InterPro" id="IPR011043">
    <property type="entry name" value="Gal_Oxase/kelch_b-propeller"/>
</dbReference>
<feature type="region of interest" description="Disordered" evidence="5">
    <location>
        <begin position="684"/>
        <end position="725"/>
    </location>
</feature>
<dbReference type="GO" id="GO:0071944">
    <property type="term" value="C:cell periphery"/>
    <property type="evidence" value="ECO:0007669"/>
    <property type="project" value="UniProtKB-ARBA"/>
</dbReference>
<gene>
    <name evidence="7" type="ORF">AAL_00473</name>
</gene>
<feature type="compositionally biased region" description="Polar residues" evidence="5">
    <location>
        <begin position="706"/>
        <end position="722"/>
    </location>
</feature>
<organism evidence="7 8">
    <name type="scientific">Moelleriella libera RCEF 2490</name>
    <dbReference type="NCBI Taxonomy" id="1081109"/>
    <lineage>
        <taxon>Eukaryota</taxon>
        <taxon>Fungi</taxon>
        <taxon>Dikarya</taxon>
        <taxon>Ascomycota</taxon>
        <taxon>Pezizomycotina</taxon>
        <taxon>Sordariomycetes</taxon>
        <taxon>Hypocreomycetidae</taxon>
        <taxon>Hypocreales</taxon>
        <taxon>Clavicipitaceae</taxon>
        <taxon>Moelleriella</taxon>
    </lineage>
</organism>
<feature type="transmembrane region" description="Helical" evidence="6">
    <location>
        <begin position="406"/>
        <end position="429"/>
    </location>
</feature>
<dbReference type="SUPFAM" id="SSF50965">
    <property type="entry name" value="Galactose oxidase, central domain"/>
    <property type="match status" value="1"/>
</dbReference>
<comment type="subcellular location">
    <subcellularLocation>
        <location evidence="1">Membrane</location>
        <topology evidence="1">Single-pass membrane protein</topology>
    </subcellularLocation>
</comment>
<keyword evidence="2 6" id="KW-0812">Transmembrane</keyword>
<proteinExistence type="predicted"/>
<keyword evidence="8" id="KW-1185">Reference proteome</keyword>
<dbReference type="OrthoDB" id="5352000at2759"/>
<name>A0A166UVA6_9HYPO</name>
<dbReference type="EMBL" id="AZGY01000001">
    <property type="protein sequence ID" value="OAA33008.1"/>
    <property type="molecule type" value="Genomic_DNA"/>
</dbReference>
<dbReference type="AlphaFoldDB" id="A0A166UVA6"/>
<keyword evidence="3 6" id="KW-1133">Transmembrane helix</keyword>
<feature type="region of interest" description="Disordered" evidence="5">
    <location>
        <begin position="492"/>
        <end position="570"/>
    </location>
</feature>
<dbReference type="PANTHER" id="PTHR15549">
    <property type="entry name" value="PAIRED IMMUNOGLOBULIN-LIKE TYPE 2 RECEPTOR"/>
    <property type="match status" value="1"/>
</dbReference>
<feature type="compositionally biased region" description="Polar residues" evidence="5">
    <location>
        <begin position="602"/>
        <end position="614"/>
    </location>
</feature>
<keyword evidence="4 6" id="KW-0472">Membrane</keyword>
<evidence type="ECO:0000256" key="6">
    <source>
        <dbReference type="SAM" id="Phobius"/>
    </source>
</evidence>
<evidence type="ECO:0000256" key="3">
    <source>
        <dbReference type="ARBA" id="ARBA00022989"/>
    </source>
</evidence>
<evidence type="ECO:0000256" key="5">
    <source>
        <dbReference type="SAM" id="MobiDB-lite"/>
    </source>
</evidence>
<dbReference type="PANTHER" id="PTHR15549:SF6">
    <property type="entry name" value="MID2 DOMAIN-CONTAINING PROTEIN"/>
    <property type="match status" value="1"/>
</dbReference>
<dbReference type="GO" id="GO:0016020">
    <property type="term" value="C:membrane"/>
    <property type="evidence" value="ECO:0007669"/>
    <property type="project" value="UniProtKB-SubCell"/>
</dbReference>